<feature type="non-terminal residue" evidence="3">
    <location>
        <position position="186"/>
    </location>
</feature>
<dbReference type="Proteomes" id="UP001432027">
    <property type="component" value="Unassembled WGS sequence"/>
</dbReference>
<evidence type="ECO:0000256" key="1">
    <source>
        <dbReference type="SAM" id="Phobius"/>
    </source>
</evidence>
<keyword evidence="1" id="KW-1133">Transmembrane helix</keyword>
<feature type="transmembrane region" description="Helical" evidence="1">
    <location>
        <begin position="68"/>
        <end position="86"/>
    </location>
</feature>
<accession>A0AAV5S7L2</accession>
<proteinExistence type="predicted"/>
<comment type="caution">
    <text evidence="3">The sequence shown here is derived from an EMBL/GenBank/DDBJ whole genome shotgun (WGS) entry which is preliminary data.</text>
</comment>
<reference evidence="3" key="1">
    <citation type="submission" date="2023-10" db="EMBL/GenBank/DDBJ databases">
        <title>Genome assembly of Pristionchus species.</title>
        <authorList>
            <person name="Yoshida K."/>
            <person name="Sommer R.J."/>
        </authorList>
    </citation>
    <scope>NUCLEOTIDE SEQUENCE</scope>
    <source>
        <strain evidence="3">RS0144</strain>
    </source>
</reference>
<feature type="domain" description="Acyltransferase 3" evidence="2">
    <location>
        <begin position="8"/>
        <end position="178"/>
    </location>
</feature>
<dbReference type="InterPro" id="IPR052728">
    <property type="entry name" value="O2_lipid_transport_reg"/>
</dbReference>
<dbReference type="PANTHER" id="PTHR11161:SF55">
    <property type="entry name" value="NOSE RESISTANT-TO-FLUOXETINE PROTEIN N-TERMINAL DOMAIN-CONTAINING PROTEIN"/>
    <property type="match status" value="1"/>
</dbReference>
<feature type="transmembrane region" description="Helical" evidence="1">
    <location>
        <begin position="20"/>
        <end position="44"/>
    </location>
</feature>
<feature type="non-terminal residue" evidence="3">
    <location>
        <position position="1"/>
    </location>
</feature>
<dbReference type="PANTHER" id="PTHR11161">
    <property type="entry name" value="O-ACYLTRANSFERASE"/>
    <property type="match status" value="1"/>
</dbReference>
<protein>
    <recommendedName>
        <fullName evidence="2">Acyltransferase 3 domain-containing protein</fullName>
    </recommendedName>
</protein>
<dbReference type="EMBL" id="BTSX01000001">
    <property type="protein sequence ID" value="GMS78349.1"/>
    <property type="molecule type" value="Genomic_DNA"/>
</dbReference>
<keyword evidence="1" id="KW-0812">Transmembrane</keyword>
<gene>
    <name evidence="3" type="ORF">PENTCL1PPCAC_524</name>
</gene>
<organism evidence="3 4">
    <name type="scientific">Pristionchus entomophagus</name>
    <dbReference type="NCBI Taxonomy" id="358040"/>
    <lineage>
        <taxon>Eukaryota</taxon>
        <taxon>Metazoa</taxon>
        <taxon>Ecdysozoa</taxon>
        <taxon>Nematoda</taxon>
        <taxon>Chromadorea</taxon>
        <taxon>Rhabditida</taxon>
        <taxon>Rhabditina</taxon>
        <taxon>Diplogasteromorpha</taxon>
        <taxon>Diplogasteroidea</taxon>
        <taxon>Neodiplogasteridae</taxon>
        <taxon>Pristionchus</taxon>
    </lineage>
</organism>
<keyword evidence="1" id="KW-0472">Membrane</keyword>
<evidence type="ECO:0000313" key="3">
    <source>
        <dbReference type="EMBL" id="GMS78349.1"/>
    </source>
</evidence>
<sequence length="186" mass="22081">ITPANPLDILANGSAAFGQILFTAVIAVDSFFFLSGLMVVFFWFKTFKSRPRQTNSVRGWIMFYVHRIWRLTPPLLINVLFYTYIFKQLLLDTPYNLVEYAWWDKCSWTWWWDVLYVHNYVEHAYVCTGYSWYLSTEMQIYLFTPLLLIPMALKPVLAITFGSLIMIISTGLNMFMVFHFDWPVRH</sequence>
<evidence type="ECO:0000313" key="4">
    <source>
        <dbReference type="Proteomes" id="UP001432027"/>
    </source>
</evidence>
<dbReference type="Pfam" id="PF01757">
    <property type="entry name" value="Acyl_transf_3"/>
    <property type="match status" value="1"/>
</dbReference>
<dbReference type="GO" id="GO:0016747">
    <property type="term" value="F:acyltransferase activity, transferring groups other than amino-acyl groups"/>
    <property type="evidence" value="ECO:0007669"/>
    <property type="project" value="InterPro"/>
</dbReference>
<dbReference type="InterPro" id="IPR002656">
    <property type="entry name" value="Acyl_transf_3_dom"/>
</dbReference>
<keyword evidence="4" id="KW-1185">Reference proteome</keyword>
<dbReference type="AlphaFoldDB" id="A0AAV5S7L2"/>
<name>A0AAV5S7L2_9BILA</name>
<feature type="transmembrane region" description="Helical" evidence="1">
    <location>
        <begin position="156"/>
        <end position="180"/>
    </location>
</feature>
<evidence type="ECO:0000259" key="2">
    <source>
        <dbReference type="Pfam" id="PF01757"/>
    </source>
</evidence>